<dbReference type="SUPFAM" id="SSF53448">
    <property type="entry name" value="Nucleotide-diphospho-sugar transferases"/>
    <property type="match status" value="1"/>
</dbReference>
<keyword evidence="15 16" id="KW-0464">Manganese</keyword>
<evidence type="ECO:0000256" key="15">
    <source>
        <dbReference type="ARBA" id="ARBA00023211"/>
    </source>
</evidence>
<dbReference type="Pfam" id="PF00535">
    <property type="entry name" value="Glycos_transf_2"/>
    <property type="match status" value="1"/>
</dbReference>
<evidence type="ECO:0000256" key="4">
    <source>
        <dbReference type="ARBA" id="ARBA00005680"/>
    </source>
</evidence>
<keyword evidence="9 16" id="KW-0430">Lectin</keyword>
<sequence>MAMKYALKILLSIFIVWTVSVLTIFNEIQREVSEVDDQKLYEQALRGFRKVYAMRNNFTDPLSTWQLVGPPSRKFSMKEKLTAVKYSEFPLGTNGSPVDLEDNIRGHIRIMIRQGWKDYSFNQYVSDLIPINRTLLDYRDEWCKQKNYSNNLPEASVVICFYNEAWSVLLRTIDSVLQRTPAHLLKEIILFDDFSTMDHLKENLENYVRTLTKVTLIRANRRKGLIRSRILGTKYATAPVVVFLDSHCECTTGWIEPLLDRIKKNSATVVSPAVGHIDPATFEFIPQTSKYLQIGGFEWDLKYIWRPSLKNRKIPSAPIKTPTISGGLFAINKDFFKKIGYFDQGYRIWGAENLELSFKTWMCGGSLEIIPCSHVGHVFRKTFPYKFAKRSYRRNALRLAEVWLDDYAKYYYQRIGGVREDFGDVTKQKELREKLKCKSFEWYLHNVYPDMKLPDVNVAYGQIYSILDGYAVCLDMASEWVDVQTAVSARSCHHEGGNQFWWYTNKGRIEHDTICLDFVLGFVTACMCDDESQTQIWIYDAKSKKLQHKQKRKCLTVKENFGGETLELDLYKCINISTQEWTMENFNINRLSSELQP</sequence>
<comment type="pathway">
    <text evidence="3 16">Protein modification; protein glycosylation.</text>
</comment>
<keyword evidence="14 16" id="KW-1015">Disulfide bond</keyword>
<comment type="cofactor">
    <cofactor evidence="1 16">
        <name>Mn(2+)</name>
        <dbReference type="ChEBI" id="CHEBI:29035"/>
    </cofactor>
</comment>
<dbReference type="Proteomes" id="UP001152562">
    <property type="component" value="Unassembled WGS sequence"/>
</dbReference>
<keyword evidence="8" id="KW-0479">Metal-binding</keyword>
<keyword evidence="11 16" id="KW-1133">Transmembrane helix</keyword>
<dbReference type="GO" id="GO:0030246">
    <property type="term" value="F:carbohydrate binding"/>
    <property type="evidence" value="ECO:0007669"/>
    <property type="project" value="UniProtKB-KW"/>
</dbReference>
<evidence type="ECO:0000256" key="7">
    <source>
        <dbReference type="ARBA" id="ARBA00022692"/>
    </source>
</evidence>
<keyword evidence="5 16" id="KW-0328">Glycosyltransferase</keyword>
<evidence type="ECO:0000256" key="9">
    <source>
        <dbReference type="ARBA" id="ARBA00022734"/>
    </source>
</evidence>
<dbReference type="InterPro" id="IPR045885">
    <property type="entry name" value="GalNAc-T"/>
</dbReference>
<feature type="transmembrane region" description="Helical" evidence="16">
    <location>
        <begin position="7"/>
        <end position="25"/>
    </location>
</feature>
<evidence type="ECO:0000256" key="2">
    <source>
        <dbReference type="ARBA" id="ARBA00004323"/>
    </source>
</evidence>
<dbReference type="FunFam" id="3.90.550.10:FF:000021">
    <property type="entry name" value="Polypeptide N-acetylgalactosaminyltransferase"/>
    <property type="match status" value="1"/>
</dbReference>
<keyword evidence="12 16" id="KW-0333">Golgi apparatus</keyword>
<keyword evidence="19" id="KW-1185">Reference proteome</keyword>
<evidence type="ECO:0000256" key="5">
    <source>
        <dbReference type="ARBA" id="ARBA00022676"/>
    </source>
</evidence>
<dbReference type="CDD" id="cd02510">
    <property type="entry name" value="pp-GalNAc-T"/>
    <property type="match status" value="1"/>
</dbReference>
<evidence type="ECO:0000259" key="17">
    <source>
        <dbReference type="SMART" id="SM00458"/>
    </source>
</evidence>
<dbReference type="GO" id="GO:0006493">
    <property type="term" value="P:protein O-linked glycosylation"/>
    <property type="evidence" value="ECO:0007669"/>
    <property type="project" value="TreeGrafter"/>
</dbReference>
<evidence type="ECO:0000256" key="14">
    <source>
        <dbReference type="ARBA" id="ARBA00023157"/>
    </source>
</evidence>
<dbReference type="EMBL" id="CALOZG010000005">
    <property type="protein sequence ID" value="CAH4027179.1"/>
    <property type="molecule type" value="Genomic_DNA"/>
</dbReference>
<dbReference type="Gene3D" id="2.80.10.50">
    <property type="match status" value="1"/>
</dbReference>
<dbReference type="PANTHER" id="PTHR11675">
    <property type="entry name" value="N-ACETYLGALACTOSAMINYLTRANSFERASE"/>
    <property type="match status" value="1"/>
</dbReference>
<dbReference type="InterPro" id="IPR000772">
    <property type="entry name" value="Ricin_B_lectin"/>
</dbReference>
<comment type="similarity">
    <text evidence="4 16">Belongs to the glycosyltransferase 2 family. GalNAc-T subfamily.</text>
</comment>
<gene>
    <name evidence="18" type="ORF">PIBRA_LOCUS4528</name>
</gene>
<evidence type="ECO:0000256" key="13">
    <source>
        <dbReference type="ARBA" id="ARBA00023136"/>
    </source>
</evidence>
<dbReference type="InterPro" id="IPR035992">
    <property type="entry name" value="Ricin_B-like_lectins"/>
</dbReference>
<dbReference type="GO" id="GO:0046872">
    <property type="term" value="F:metal ion binding"/>
    <property type="evidence" value="ECO:0007669"/>
    <property type="project" value="UniProtKB-KW"/>
</dbReference>
<organism evidence="18 19">
    <name type="scientific">Pieris brassicae</name>
    <name type="common">White butterfly</name>
    <name type="synonym">Large white butterfly</name>
    <dbReference type="NCBI Taxonomy" id="7116"/>
    <lineage>
        <taxon>Eukaryota</taxon>
        <taxon>Metazoa</taxon>
        <taxon>Ecdysozoa</taxon>
        <taxon>Arthropoda</taxon>
        <taxon>Hexapoda</taxon>
        <taxon>Insecta</taxon>
        <taxon>Pterygota</taxon>
        <taxon>Neoptera</taxon>
        <taxon>Endopterygota</taxon>
        <taxon>Lepidoptera</taxon>
        <taxon>Glossata</taxon>
        <taxon>Ditrysia</taxon>
        <taxon>Papilionoidea</taxon>
        <taxon>Pieridae</taxon>
        <taxon>Pierinae</taxon>
        <taxon>Pieris</taxon>
    </lineage>
</organism>
<dbReference type="AlphaFoldDB" id="A0A9P0X7U6"/>
<keyword evidence="7 16" id="KW-0812">Transmembrane</keyword>
<dbReference type="Gene3D" id="3.90.550.10">
    <property type="entry name" value="Spore Coat Polysaccharide Biosynthesis Protein SpsA, Chain A"/>
    <property type="match status" value="1"/>
</dbReference>
<evidence type="ECO:0000256" key="10">
    <source>
        <dbReference type="ARBA" id="ARBA00022968"/>
    </source>
</evidence>
<keyword evidence="6 16" id="KW-0808">Transferase</keyword>
<keyword evidence="13 16" id="KW-0472">Membrane</keyword>
<evidence type="ECO:0000256" key="6">
    <source>
        <dbReference type="ARBA" id="ARBA00022679"/>
    </source>
</evidence>
<evidence type="ECO:0000256" key="8">
    <source>
        <dbReference type="ARBA" id="ARBA00022723"/>
    </source>
</evidence>
<evidence type="ECO:0000313" key="19">
    <source>
        <dbReference type="Proteomes" id="UP001152562"/>
    </source>
</evidence>
<dbReference type="SMART" id="SM00458">
    <property type="entry name" value="RICIN"/>
    <property type="match status" value="1"/>
</dbReference>
<evidence type="ECO:0000256" key="1">
    <source>
        <dbReference type="ARBA" id="ARBA00001936"/>
    </source>
</evidence>
<protein>
    <recommendedName>
        <fullName evidence="16">Polypeptide N-acetylgalactosaminyltransferase</fullName>
        <ecNumber evidence="16">2.4.1.-</ecNumber>
    </recommendedName>
    <alternativeName>
        <fullName evidence="16">Protein-UDP acetylgalactosaminyltransferase</fullName>
    </alternativeName>
</protein>
<comment type="subcellular location">
    <subcellularLocation>
        <location evidence="2 16">Golgi apparatus membrane</location>
        <topology evidence="2 16">Single-pass type II membrane protein</topology>
    </subcellularLocation>
</comment>
<feature type="domain" description="Ricin B lectin" evidence="17">
    <location>
        <begin position="460"/>
        <end position="584"/>
    </location>
</feature>
<dbReference type="InterPro" id="IPR001173">
    <property type="entry name" value="Glyco_trans_2-like"/>
</dbReference>
<comment type="caution">
    <text evidence="18">The sequence shown here is derived from an EMBL/GenBank/DDBJ whole genome shotgun (WGS) entry which is preliminary data.</text>
</comment>
<name>A0A9P0X7U6_PIEBR</name>
<dbReference type="PROSITE" id="PS50231">
    <property type="entry name" value="RICIN_B_LECTIN"/>
    <property type="match status" value="1"/>
</dbReference>
<proteinExistence type="inferred from homology"/>
<evidence type="ECO:0000256" key="3">
    <source>
        <dbReference type="ARBA" id="ARBA00004922"/>
    </source>
</evidence>
<reference evidence="18" key="1">
    <citation type="submission" date="2022-05" db="EMBL/GenBank/DDBJ databases">
        <authorList>
            <person name="Okamura Y."/>
        </authorList>
    </citation>
    <scope>NUCLEOTIDE SEQUENCE</scope>
</reference>
<dbReference type="GO" id="GO:0004653">
    <property type="term" value="F:polypeptide N-acetylgalactosaminyltransferase activity"/>
    <property type="evidence" value="ECO:0007669"/>
    <property type="project" value="UniProtKB-ARBA"/>
</dbReference>
<evidence type="ECO:0000256" key="12">
    <source>
        <dbReference type="ARBA" id="ARBA00023034"/>
    </source>
</evidence>
<dbReference type="Pfam" id="PF00652">
    <property type="entry name" value="Ricin_B_lectin"/>
    <property type="match status" value="1"/>
</dbReference>
<dbReference type="EC" id="2.4.1.-" evidence="16"/>
<evidence type="ECO:0000313" key="18">
    <source>
        <dbReference type="EMBL" id="CAH4027179.1"/>
    </source>
</evidence>
<evidence type="ECO:0000256" key="11">
    <source>
        <dbReference type="ARBA" id="ARBA00022989"/>
    </source>
</evidence>
<dbReference type="SUPFAM" id="SSF50370">
    <property type="entry name" value="Ricin B-like lectins"/>
    <property type="match status" value="1"/>
</dbReference>
<dbReference type="InterPro" id="IPR029044">
    <property type="entry name" value="Nucleotide-diphossugar_trans"/>
</dbReference>
<evidence type="ECO:0000256" key="16">
    <source>
        <dbReference type="RuleBase" id="RU361242"/>
    </source>
</evidence>
<accession>A0A9P0X7U6</accession>
<dbReference type="PANTHER" id="PTHR11675:SF131">
    <property type="entry name" value="POLYPEPTIDE N-ACETYLGALACTOSAMINYLTRANSFERASE 9-RELATED"/>
    <property type="match status" value="1"/>
</dbReference>
<keyword evidence="10" id="KW-0735">Signal-anchor</keyword>
<dbReference type="GO" id="GO:0000139">
    <property type="term" value="C:Golgi membrane"/>
    <property type="evidence" value="ECO:0007669"/>
    <property type="project" value="UniProtKB-SubCell"/>
</dbReference>